<organism evidence="2 3">
    <name type="scientific">Papilio xuthus</name>
    <name type="common">Asian swallowtail butterfly</name>
    <dbReference type="NCBI Taxonomy" id="66420"/>
    <lineage>
        <taxon>Eukaryota</taxon>
        <taxon>Metazoa</taxon>
        <taxon>Ecdysozoa</taxon>
        <taxon>Arthropoda</taxon>
        <taxon>Hexapoda</taxon>
        <taxon>Insecta</taxon>
        <taxon>Pterygota</taxon>
        <taxon>Neoptera</taxon>
        <taxon>Endopterygota</taxon>
        <taxon>Lepidoptera</taxon>
        <taxon>Glossata</taxon>
        <taxon>Ditrysia</taxon>
        <taxon>Papilionoidea</taxon>
        <taxon>Papilionidae</taxon>
        <taxon>Papilioninae</taxon>
        <taxon>Papilio</taxon>
    </lineage>
</organism>
<evidence type="ECO:0000256" key="1">
    <source>
        <dbReference type="SAM" id="MobiDB-lite"/>
    </source>
</evidence>
<protein>
    <submittedName>
        <fullName evidence="2">Uncharacterized protein</fullName>
    </submittedName>
</protein>
<feature type="region of interest" description="Disordered" evidence="1">
    <location>
        <begin position="1"/>
        <end position="87"/>
    </location>
</feature>
<gene>
    <name evidence="2" type="ORF">RR46_00679</name>
</gene>
<evidence type="ECO:0000313" key="2">
    <source>
        <dbReference type="EMBL" id="KPJ02052.1"/>
    </source>
</evidence>
<keyword evidence="3" id="KW-1185">Reference proteome</keyword>
<accession>A0A0N1IA02</accession>
<sequence>MQDNLEAERNANLNSWDYDDIDSDSPTSSRTSEQPGVADAVQDSARASPLRGEDEEARSPPATPPTNHPNVTVTRGVRRPMSSNDDV</sequence>
<proteinExistence type="predicted"/>
<dbReference type="AlphaFoldDB" id="A0A0N1IA02"/>
<evidence type="ECO:0000313" key="3">
    <source>
        <dbReference type="Proteomes" id="UP000053268"/>
    </source>
</evidence>
<dbReference type="EMBL" id="KQ459274">
    <property type="protein sequence ID" value="KPJ02052.1"/>
    <property type="molecule type" value="Genomic_DNA"/>
</dbReference>
<dbReference type="Proteomes" id="UP000053268">
    <property type="component" value="Unassembled WGS sequence"/>
</dbReference>
<name>A0A0N1IA02_PAPXU</name>
<feature type="compositionally biased region" description="Polar residues" evidence="1">
    <location>
        <begin position="24"/>
        <end position="34"/>
    </location>
</feature>
<reference evidence="2 3" key="1">
    <citation type="journal article" date="2015" name="Nat. Commun.">
        <title>Outbred genome sequencing and CRISPR/Cas9 gene editing in butterflies.</title>
        <authorList>
            <person name="Li X."/>
            <person name="Fan D."/>
            <person name="Zhang W."/>
            <person name="Liu G."/>
            <person name="Zhang L."/>
            <person name="Zhao L."/>
            <person name="Fang X."/>
            <person name="Chen L."/>
            <person name="Dong Y."/>
            <person name="Chen Y."/>
            <person name="Ding Y."/>
            <person name="Zhao R."/>
            <person name="Feng M."/>
            <person name="Zhu Y."/>
            <person name="Feng Y."/>
            <person name="Jiang X."/>
            <person name="Zhu D."/>
            <person name="Xiang H."/>
            <person name="Feng X."/>
            <person name="Li S."/>
            <person name="Wang J."/>
            <person name="Zhang G."/>
            <person name="Kronforst M.R."/>
            <person name="Wang W."/>
        </authorList>
    </citation>
    <scope>NUCLEOTIDE SEQUENCE [LARGE SCALE GENOMIC DNA]</scope>
    <source>
        <strain evidence="2">Ya'a_city_454_Px</strain>
        <tissue evidence="2">Whole body</tissue>
    </source>
</reference>